<sequence length="46" mass="5511">MMKSVPRFYTPKIRFLQNAKQAVQENFGWPFTGNIYVKDARYKLVK</sequence>
<proteinExistence type="predicted"/>
<evidence type="ECO:0000313" key="2">
    <source>
        <dbReference type="Proteomes" id="UP000251241"/>
    </source>
</evidence>
<protein>
    <submittedName>
        <fullName evidence="1">Uncharacterized protein</fullName>
    </submittedName>
</protein>
<evidence type="ECO:0000313" key="1">
    <source>
        <dbReference type="EMBL" id="SPZ91794.1"/>
    </source>
</evidence>
<accession>A0A2X2JDI2</accession>
<name>A0A2X2JDI2_SPHMU</name>
<dbReference type="EMBL" id="UAUU01000011">
    <property type="protein sequence ID" value="SPZ91794.1"/>
    <property type="molecule type" value="Genomic_DNA"/>
</dbReference>
<gene>
    <name evidence="1" type="ORF">NCTC11343_03837</name>
</gene>
<dbReference type="Proteomes" id="UP000251241">
    <property type="component" value="Unassembled WGS sequence"/>
</dbReference>
<reference evidence="1 2" key="1">
    <citation type="submission" date="2018-06" db="EMBL/GenBank/DDBJ databases">
        <authorList>
            <consortium name="Pathogen Informatics"/>
            <person name="Doyle S."/>
        </authorList>
    </citation>
    <scope>NUCLEOTIDE SEQUENCE [LARGE SCALE GENOMIC DNA]</scope>
    <source>
        <strain evidence="1 2">NCTC11343</strain>
    </source>
</reference>
<organism evidence="1 2">
    <name type="scientific">Sphingobacterium multivorum</name>
    <dbReference type="NCBI Taxonomy" id="28454"/>
    <lineage>
        <taxon>Bacteria</taxon>
        <taxon>Pseudomonadati</taxon>
        <taxon>Bacteroidota</taxon>
        <taxon>Sphingobacteriia</taxon>
        <taxon>Sphingobacteriales</taxon>
        <taxon>Sphingobacteriaceae</taxon>
        <taxon>Sphingobacterium</taxon>
    </lineage>
</organism>
<dbReference type="AlphaFoldDB" id="A0A2X2JDI2"/>